<dbReference type="RefSeq" id="WP_074729103.1">
    <property type="nucleotide sequence ID" value="NZ_FNQS01000011.1"/>
</dbReference>
<feature type="chain" id="PRO_5010558673" evidence="6">
    <location>
        <begin position="24"/>
        <end position="163"/>
    </location>
</feature>
<dbReference type="PANTHER" id="PTHR38102:SF1">
    <property type="entry name" value="PERIPLASMIC CHAPERONE SPY"/>
    <property type="match status" value="1"/>
</dbReference>
<evidence type="ECO:0000256" key="3">
    <source>
        <dbReference type="ARBA" id="ARBA00022729"/>
    </source>
</evidence>
<dbReference type="AlphaFoldDB" id="A0A1H4EXC6"/>
<evidence type="ECO:0000256" key="4">
    <source>
        <dbReference type="ARBA" id="ARBA00022764"/>
    </source>
</evidence>
<gene>
    <name evidence="7" type="ORF">SAMN02982996_02811</name>
</gene>
<keyword evidence="3 6" id="KW-0732">Signal</keyword>
<dbReference type="PIRSF" id="PIRSF034445">
    <property type="entry name" value="CpxP_Spy"/>
    <property type="match status" value="1"/>
</dbReference>
<dbReference type="STRING" id="71657.SAMN02982996_02811"/>
<comment type="similarity">
    <text evidence="2">Belongs to the CpxP/Spy family.</text>
</comment>
<name>A0A1H4EXC6_9GAMM</name>
<dbReference type="GO" id="GO:0051082">
    <property type="term" value="F:unfolded protein binding"/>
    <property type="evidence" value="ECO:0007669"/>
    <property type="project" value="TreeGrafter"/>
</dbReference>
<dbReference type="Pfam" id="PF07813">
    <property type="entry name" value="LTXXQ"/>
    <property type="match status" value="1"/>
</dbReference>
<feature type="signal peptide" evidence="6">
    <location>
        <begin position="1"/>
        <end position="23"/>
    </location>
</feature>
<dbReference type="InterPro" id="IPR012899">
    <property type="entry name" value="LTXXQ"/>
</dbReference>
<dbReference type="CDD" id="cd09916">
    <property type="entry name" value="CpxP_like"/>
    <property type="match status" value="1"/>
</dbReference>
<feature type="region of interest" description="Disordered" evidence="5">
    <location>
        <begin position="138"/>
        <end position="163"/>
    </location>
</feature>
<dbReference type="EMBL" id="FNQS01000011">
    <property type="protein sequence ID" value="SEA89655.1"/>
    <property type="molecule type" value="Genomic_DNA"/>
</dbReference>
<evidence type="ECO:0000256" key="6">
    <source>
        <dbReference type="SAM" id="SignalP"/>
    </source>
</evidence>
<evidence type="ECO:0000256" key="5">
    <source>
        <dbReference type="SAM" id="MobiDB-lite"/>
    </source>
</evidence>
<sequence length="163" mass="17949">MSKLTAIVIASALAFGAAGFANAQETKPAKPHGEHMMKHHGPDKGMEHGMMFKGLNLTADQKQKIHEIMESARKDAPRPAPEDRTAMHDVIAADSFDAAKAESVVDKMEEASKARTLKHLETQNKIYNVLTPEQKKQFNANFEKRLAKGEHAPKPDDAPKAEQ</sequence>
<protein>
    <submittedName>
        <fullName evidence="7">Protein refolding chaperone Spy/CpxP family</fullName>
    </submittedName>
</protein>
<comment type="subcellular location">
    <subcellularLocation>
        <location evidence="1">Periplasm</location>
    </subcellularLocation>
</comment>
<reference evidence="7 8" key="1">
    <citation type="submission" date="2016-10" db="EMBL/GenBank/DDBJ databases">
        <authorList>
            <person name="de Groot N.N."/>
        </authorList>
    </citation>
    <scope>NUCLEOTIDE SEQUENCE [LARGE SCALE GENOMIC DNA]</scope>
    <source>
        <strain evidence="7 8">ATCC 29281</strain>
    </source>
</reference>
<dbReference type="NCBIfam" id="NF007769">
    <property type="entry name" value="PRK10455.1"/>
    <property type="match status" value="1"/>
</dbReference>
<evidence type="ECO:0000256" key="2">
    <source>
        <dbReference type="ARBA" id="ARBA00008441"/>
    </source>
</evidence>
<dbReference type="Proteomes" id="UP000187280">
    <property type="component" value="Unassembled WGS sequence"/>
</dbReference>
<dbReference type="Gene3D" id="1.20.120.1490">
    <property type="match status" value="1"/>
</dbReference>
<dbReference type="InterPro" id="IPR052211">
    <property type="entry name" value="Cpx_auxiliary_protein"/>
</dbReference>
<accession>A0A1H4EXC6</accession>
<dbReference type="GeneID" id="97765655"/>
<proteinExistence type="inferred from homology"/>
<evidence type="ECO:0000313" key="8">
    <source>
        <dbReference type="Proteomes" id="UP000187280"/>
    </source>
</evidence>
<keyword evidence="8" id="KW-1185">Reference proteome</keyword>
<feature type="compositionally biased region" description="Basic and acidic residues" evidence="5">
    <location>
        <begin position="142"/>
        <end position="163"/>
    </location>
</feature>
<organism evidence="7 8">
    <name type="scientific">Lonsdalea quercina</name>
    <dbReference type="NCBI Taxonomy" id="71657"/>
    <lineage>
        <taxon>Bacteria</taxon>
        <taxon>Pseudomonadati</taxon>
        <taxon>Pseudomonadota</taxon>
        <taxon>Gammaproteobacteria</taxon>
        <taxon>Enterobacterales</taxon>
        <taxon>Pectobacteriaceae</taxon>
        <taxon>Lonsdalea</taxon>
    </lineage>
</organism>
<dbReference type="GO" id="GO:0030288">
    <property type="term" value="C:outer membrane-bounded periplasmic space"/>
    <property type="evidence" value="ECO:0007669"/>
    <property type="project" value="TreeGrafter"/>
</dbReference>
<keyword evidence="4" id="KW-0574">Periplasm</keyword>
<dbReference type="eggNOG" id="COG3678">
    <property type="taxonomic scope" value="Bacteria"/>
</dbReference>
<evidence type="ECO:0000256" key="1">
    <source>
        <dbReference type="ARBA" id="ARBA00004418"/>
    </source>
</evidence>
<dbReference type="PANTHER" id="PTHR38102">
    <property type="entry name" value="PERIPLASMIC CHAPERONE SPY"/>
    <property type="match status" value="1"/>
</dbReference>
<evidence type="ECO:0000313" key="7">
    <source>
        <dbReference type="EMBL" id="SEA89655.1"/>
    </source>
</evidence>